<feature type="domain" description="DUF4246" evidence="2">
    <location>
        <begin position="8"/>
        <end position="71"/>
    </location>
</feature>
<sequence length="573" mass="65818">MEAERVKLPGFGLPVNYGPDEHFPIAVLNWWGTILTVRELNMMAIMDKITDKPDWDKKVFDDTIVQKWRHEALATEGMDVSEKMLDWCIAELRDKARSFQHDGMIPTLDLDAAVIKSDTAVSSDLKHALRVAAAPLEDVPERLKDWHPGSDGKVIDLVHPSLFPLIYGRSRILSSGRVELQDCVSYIGKGEITTTPNDTEVDVDRPAISFHIWGLINPRFWSKAFQWLPCDIQFNGDDVKITSYINNLHPILHPGLYSVIEKLIAKSIPLWNLTLSSTYAKREARILHEFTDYDHPQGTDPPEELGDDWDARENWEKTNRVLQRPEPRDFESYQMPLDKQVNLREAFGEQGLQVIVKLANIELTPEKPTYDGGSWHVEGQLNDRICATALYYYDSKNIADNSLAFRHCTDEDDFEGKTHSQDDHEGVEELYGVEQDGPKVQEIGRVVTREGRLLAFPNVFQHRVAPFKLEDPLKPGHRKILALFLIDPHCRVISTANVPPQQKDWWSSEIRDNERLAQLPKEIVDQVVKDVEDFPISLEEAKELRLELMEERKVYEEGVNKDIQSKIFNFCEH</sequence>
<accession>A0A8H3FQR9</accession>
<evidence type="ECO:0000313" key="4">
    <source>
        <dbReference type="Proteomes" id="UP000664203"/>
    </source>
</evidence>
<dbReference type="AlphaFoldDB" id="A0A8H3FQR9"/>
<reference evidence="3" key="1">
    <citation type="submission" date="2021-03" db="EMBL/GenBank/DDBJ databases">
        <authorList>
            <person name="Tagirdzhanova G."/>
        </authorList>
    </citation>
    <scope>NUCLEOTIDE SEQUENCE</scope>
</reference>
<dbReference type="PANTHER" id="PTHR33119">
    <property type="entry name" value="IFI3P"/>
    <property type="match status" value="1"/>
</dbReference>
<dbReference type="InterPro" id="IPR025340">
    <property type="entry name" value="DUF4246"/>
</dbReference>
<comment type="caution">
    <text evidence="3">The sequence shown here is derived from an EMBL/GenBank/DDBJ whole genome shotgun (WGS) entry which is preliminary data.</text>
</comment>
<dbReference type="InterPro" id="IPR049207">
    <property type="entry name" value="DUF4246_N"/>
</dbReference>
<dbReference type="Pfam" id="PF14033">
    <property type="entry name" value="DUF4246"/>
    <property type="match status" value="1"/>
</dbReference>
<gene>
    <name evidence="3" type="ORF">ALECFALPRED_004249</name>
</gene>
<proteinExistence type="predicted"/>
<evidence type="ECO:0000259" key="2">
    <source>
        <dbReference type="Pfam" id="PF21666"/>
    </source>
</evidence>
<dbReference type="OrthoDB" id="415532at2759"/>
<dbReference type="Proteomes" id="UP000664203">
    <property type="component" value="Unassembled WGS sequence"/>
</dbReference>
<keyword evidence="4" id="KW-1185">Reference proteome</keyword>
<organism evidence="3 4">
    <name type="scientific">Alectoria fallacina</name>
    <dbReference type="NCBI Taxonomy" id="1903189"/>
    <lineage>
        <taxon>Eukaryota</taxon>
        <taxon>Fungi</taxon>
        <taxon>Dikarya</taxon>
        <taxon>Ascomycota</taxon>
        <taxon>Pezizomycotina</taxon>
        <taxon>Lecanoromycetes</taxon>
        <taxon>OSLEUM clade</taxon>
        <taxon>Lecanoromycetidae</taxon>
        <taxon>Lecanorales</taxon>
        <taxon>Lecanorineae</taxon>
        <taxon>Parmeliaceae</taxon>
        <taxon>Alectoria</taxon>
    </lineage>
</organism>
<evidence type="ECO:0000259" key="1">
    <source>
        <dbReference type="Pfam" id="PF14033"/>
    </source>
</evidence>
<name>A0A8H3FQR9_9LECA</name>
<dbReference type="PANTHER" id="PTHR33119:SF1">
    <property type="entry name" value="FE2OG DIOXYGENASE DOMAIN-CONTAINING PROTEIN"/>
    <property type="match status" value="1"/>
</dbReference>
<dbReference type="EMBL" id="CAJPDR010000262">
    <property type="protein sequence ID" value="CAF9929103.1"/>
    <property type="molecule type" value="Genomic_DNA"/>
</dbReference>
<dbReference type="Pfam" id="PF21666">
    <property type="entry name" value="DUF4246_N"/>
    <property type="match status" value="1"/>
</dbReference>
<dbReference type="InterPro" id="IPR049192">
    <property type="entry name" value="DUF4246_C"/>
</dbReference>
<evidence type="ECO:0000313" key="3">
    <source>
        <dbReference type="EMBL" id="CAF9929103.1"/>
    </source>
</evidence>
<feature type="domain" description="DUF4246" evidence="1">
    <location>
        <begin position="82"/>
        <end position="508"/>
    </location>
</feature>
<protein>
    <submittedName>
        <fullName evidence="3">Uncharacterized protein</fullName>
    </submittedName>
</protein>